<sequence>MTTAGPDAARSLYRSLLRTARRMPDDHRTAFVVHRVRSEFDRAERQTNPSVIERKLVDGQVYRDQLELQARHLSELASQPLLIPVDLRSSSSPPPVASTSKSTLEALSKKQGIPRAAHRSDSTTEVTSASTRRGPSRPPRRSSPLLQPSDPTPESRTPPRVAGPRPPLDRRKLIRAFQARTAQSRADSHKSNRFMQGPEPSWMARKKMTPSADTEPTIALQGPHTRRRRKVIRPDRLQELPLELLLLITSHLDLASLLSLSLTSKPLRALVLGQQCEPFWLAAIEEAELPELEAPLRAVEYASLVCGKRCRVCGKNNARKVEYHLRTRLCAICWDDQLVYEGPDEPDPAFEDFFPGTKRYTPRSRTGKGWKRHRTFFFLWLLESTSTYLASLLAPQIVAYDLALESDPLAELDDFLAFSALPASIRRELDERAEWVKKCWRDGEKLGEWEAEMKRRRRIELKDARIERRLAAERVAGPT</sequence>
<dbReference type="EMBL" id="PJQD01000036">
    <property type="protein sequence ID" value="POY73469.1"/>
    <property type="molecule type" value="Genomic_DNA"/>
</dbReference>
<accession>A0A2S5B9N5</accession>
<dbReference type="CDD" id="cd20251">
    <property type="entry name" value="Complex1_LYR_SF"/>
    <property type="match status" value="1"/>
</dbReference>
<protein>
    <recommendedName>
        <fullName evidence="2">F-box domain-containing protein</fullName>
    </recommendedName>
</protein>
<dbReference type="SUPFAM" id="SSF81383">
    <property type="entry name" value="F-box domain"/>
    <property type="match status" value="1"/>
</dbReference>
<reference evidence="3 4" key="1">
    <citation type="journal article" date="2018" name="Front. Microbiol.">
        <title>Prospects for Fungal Bioremediation of Acidic Radioactive Waste Sites: Characterization and Genome Sequence of Rhodotorula taiwanensis MD1149.</title>
        <authorList>
            <person name="Tkavc R."/>
            <person name="Matrosova V.Y."/>
            <person name="Grichenko O.E."/>
            <person name="Gostincar C."/>
            <person name="Volpe R.P."/>
            <person name="Klimenkova P."/>
            <person name="Gaidamakova E.K."/>
            <person name="Zhou C.E."/>
            <person name="Stewart B.J."/>
            <person name="Lyman M.G."/>
            <person name="Malfatti S.A."/>
            <person name="Rubinfeld B."/>
            <person name="Courtot M."/>
            <person name="Singh J."/>
            <person name="Dalgard C.L."/>
            <person name="Hamilton T."/>
            <person name="Frey K.G."/>
            <person name="Gunde-Cimerman N."/>
            <person name="Dugan L."/>
            <person name="Daly M.J."/>
        </authorList>
    </citation>
    <scope>NUCLEOTIDE SEQUENCE [LARGE SCALE GENOMIC DNA]</scope>
    <source>
        <strain evidence="3 4">MD1149</strain>
    </source>
</reference>
<evidence type="ECO:0000313" key="4">
    <source>
        <dbReference type="Proteomes" id="UP000237144"/>
    </source>
</evidence>
<dbReference type="PROSITE" id="PS50181">
    <property type="entry name" value="FBOX"/>
    <property type="match status" value="1"/>
</dbReference>
<feature type="domain" description="F-box" evidence="2">
    <location>
        <begin position="234"/>
        <end position="283"/>
    </location>
</feature>
<name>A0A2S5B9N5_9BASI</name>
<organism evidence="3 4">
    <name type="scientific">Rhodotorula taiwanensis</name>
    <dbReference type="NCBI Taxonomy" id="741276"/>
    <lineage>
        <taxon>Eukaryota</taxon>
        <taxon>Fungi</taxon>
        <taxon>Dikarya</taxon>
        <taxon>Basidiomycota</taxon>
        <taxon>Pucciniomycotina</taxon>
        <taxon>Microbotryomycetes</taxon>
        <taxon>Sporidiobolales</taxon>
        <taxon>Sporidiobolaceae</taxon>
        <taxon>Rhodotorula</taxon>
    </lineage>
</organism>
<dbReference type="InterPro" id="IPR008011">
    <property type="entry name" value="Complex1_LYR_dom"/>
</dbReference>
<evidence type="ECO:0000313" key="3">
    <source>
        <dbReference type="EMBL" id="POY73469.1"/>
    </source>
</evidence>
<dbReference type="AlphaFoldDB" id="A0A2S5B9N5"/>
<dbReference type="InterPro" id="IPR001810">
    <property type="entry name" value="F-box_dom"/>
</dbReference>
<evidence type="ECO:0000256" key="1">
    <source>
        <dbReference type="SAM" id="MobiDB-lite"/>
    </source>
</evidence>
<feature type="region of interest" description="Disordered" evidence="1">
    <location>
        <begin position="85"/>
        <end position="204"/>
    </location>
</feature>
<dbReference type="InterPro" id="IPR036047">
    <property type="entry name" value="F-box-like_dom_sf"/>
</dbReference>
<dbReference type="Proteomes" id="UP000237144">
    <property type="component" value="Unassembled WGS sequence"/>
</dbReference>
<dbReference type="Pfam" id="PF12937">
    <property type="entry name" value="F-box-like"/>
    <property type="match status" value="1"/>
</dbReference>
<gene>
    <name evidence="3" type="ORF">BMF94_3406</name>
</gene>
<evidence type="ECO:0000259" key="2">
    <source>
        <dbReference type="PROSITE" id="PS50181"/>
    </source>
</evidence>
<dbReference type="Pfam" id="PF05347">
    <property type="entry name" value="Complex1_LYR"/>
    <property type="match status" value="1"/>
</dbReference>
<dbReference type="Gene3D" id="1.20.1280.50">
    <property type="match status" value="1"/>
</dbReference>
<keyword evidence="4" id="KW-1185">Reference proteome</keyword>
<dbReference type="OrthoDB" id="2533168at2759"/>
<comment type="caution">
    <text evidence="3">The sequence shown here is derived from an EMBL/GenBank/DDBJ whole genome shotgun (WGS) entry which is preliminary data.</text>
</comment>
<dbReference type="SMART" id="SM00256">
    <property type="entry name" value="FBOX"/>
    <property type="match status" value="1"/>
</dbReference>
<proteinExistence type="predicted"/>